<name>A0A2W2AR45_9BACT</name>
<dbReference type="InterPro" id="IPR036116">
    <property type="entry name" value="FN3_sf"/>
</dbReference>
<dbReference type="Pfam" id="PF13385">
    <property type="entry name" value="Laminin_G_3"/>
    <property type="match status" value="2"/>
</dbReference>
<dbReference type="CDD" id="cd00063">
    <property type="entry name" value="FN3"/>
    <property type="match status" value="1"/>
</dbReference>
<dbReference type="InterPro" id="IPR006558">
    <property type="entry name" value="LamG-like"/>
</dbReference>
<keyword evidence="6" id="KW-1185">Reference proteome</keyword>
<dbReference type="GO" id="GO:0005975">
    <property type="term" value="P:carbohydrate metabolic process"/>
    <property type="evidence" value="ECO:0007669"/>
    <property type="project" value="UniProtKB-ARBA"/>
</dbReference>
<dbReference type="Gene3D" id="2.60.120.200">
    <property type="match status" value="2"/>
</dbReference>
<feature type="signal peptide" evidence="3">
    <location>
        <begin position="1"/>
        <end position="21"/>
    </location>
</feature>
<dbReference type="PROSITE" id="PS50853">
    <property type="entry name" value="FN3"/>
    <property type="match status" value="1"/>
</dbReference>
<evidence type="ECO:0000256" key="2">
    <source>
        <dbReference type="ARBA" id="ARBA00023157"/>
    </source>
</evidence>
<dbReference type="EMBL" id="QKTW01000002">
    <property type="protein sequence ID" value="PZF74920.1"/>
    <property type="molecule type" value="Genomic_DNA"/>
</dbReference>
<dbReference type="InterPro" id="IPR026444">
    <property type="entry name" value="Secre_tail"/>
</dbReference>
<gene>
    <name evidence="5" type="ORF">DN068_01610</name>
</gene>
<accession>A0A2W2AR45</accession>
<protein>
    <recommendedName>
        <fullName evidence="4">Fibronectin type-III domain-containing protein</fullName>
    </recommendedName>
</protein>
<evidence type="ECO:0000256" key="3">
    <source>
        <dbReference type="SAM" id="SignalP"/>
    </source>
</evidence>
<dbReference type="Pfam" id="PF18962">
    <property type="entry name" value="Por_Secre_tail"/>
    <property type="match status" value="1"/>
</dbReference>
<evidence type="ECO:0000313" key="6">
    <source>
        <dbReference type="Proteomes" id="UP000248745"/>
    </source>
</evidence>
<organism evidence="5 6">
    <name type="scientific">Taibaiella soli</name>
    <dbReference type="NCBI Taxonomy" id="1649169"/>
    <lineage>
        <taxon>Bacteria</taxon>
        <taxon>Pseudomonadati</taxon>
        <taxon>Bacteroidota</taxon>
        <taxon>Chitinophagia</taxon>
        <taxon>Chitinophagales</taxon>
        <taxon>Chitinophagaceae</taxon>
        <taxon>Taibaiella</taxon>
    </lineage>
</organism>
<dbReference type="InterPro" id="IPR013783">
    <property type="entry name" value="Ig-like_fold"/>
</dbReference>
<dbReference type="AlphaFoldDB" id="A0A2W2AR45"/>
<dbReference type="InterPro" id="IPR013320">
    <property type="entry name" value="ConA-like_dom_sf"/>
</dbReference>
<reference evidence="5 6" key="1">
    <citation type="submission" date="2018-06" db="EMBL/GenBank/DDBJ databases">
        <title>Mucibacter soli gen. nov., sp. nov., a new member of the family Chitinophagaceae producing mucin.</title>
        <authorList>
            <person name="Kim M.-K."/>
            <person name="Park S."/>
            <person name="Kim T.-S."/>
            <person name="Joung Y."/>
            <person name="Han J.-H."/>
            <person name="Kim S.B."/>
        </authorList>
    </citation>
    <scope>NUCLEOTIDE SEQUENCE [LARGE SCALE GENOMIC DNA]</scope>
    <source>
        <strain evidence="5 6">R1-15</strain>
    </source>
</reference>
<dbReference type="RefSeq" id="WP_110997126.1">
    <property type="nucleotide sequence ID" value="NZ_QKTW01000002.1"/>
</dbReference>
<dbReference type="GO" id="GO:0004553">
    <property type="term" value="F:hydrolase activity, hydrolyzing O-glycosyl compounds"/>
    <property type="evidence" value="ECO:0007669"/>
    <property type="project" value="UniProtKB-ARBA"/>
</dbReference>
<feature type="domain" description="Fibronectin type-III" evidence="4">
    <location>
        <begin position="589"/>
        <end position="685"/>
    </location>
</feature>
<evidence type="ECO:0000313" key="5">
    <source>
        <dbReference type="EMBL" id="PZF74920.1"/>
    </source>
</evidence>
<keyword evidence="2" id="KW-1015">Disulfide bond</keyword>
<dbReference type="SMART" id="SM00560">
    <property type="entry name" value="LamGL"/>
    <property type="match status" value="1"/>
</dbReference>
<keyword evidence="1 3" id="KW-0732">Signal</keyword>
<dbReference type="SUPFAM" id="SSF49265">
    <property type="entry name" value="Fibronectin type III"/>
    <property type="match status" value="1"/>
</dbReference>
<evidence type="ECO:0000256" key="1">
    <source>
        <dbReference type="ARBA" id="ARBA00022729"/>
    </source>
</evidence>
<dbReference type="InterPro" id="IPR003961">
    <property type="entry name" value="FN3_dom"/>
</dbReference>
<evidence type="ECO:0000259" key="4">
    <source>
        <dbReference type="PROSITE" id="PS50853"/>
    </source>
</evidence>
<feature type="chain" id="PRO_5015937815" description="Fibronectin type-III domain-containing protein" evidence="3">
    <location>
        <begin position="22"/>
        <end position="861"/>
    </location>
</feature>
<dbReference type="NCBIfam" id="TIGR04183">
    <property type="entry name" value="Por_Secre_tail"/>
    <property type="match status" value="1"/>
</dbReference>
<dbReference type="Gene3D" id="2.60.40.10">
    <property type="entry name" value="Immunoglobulins"/>
    <property type="match status" value="3"/>
</dbReference>
<proteinExistence type="predicted"/>
<dbReference type="OrthoDB" id="9801383at2"/>
<dbReference type="SUPFAM" id="SSF49899">
    <property type="entry name" value="Concanavalin A-like lectins/glucanases"/>
    <property type="match status" value="2"/>
</dbReference>
<dbReference type="Proteomes" id="UP000248745">
    <property type="component" value="Unassembled WGS sequence"/>
</dbReference>
<sequence length="861" mass="92010">MRKLLFAFHAVMLLTAGRAIAQNDPSTISNLKLWLDASDVNPGTGNPADGTTIATWKDKSGGNNNATVFGGQVGGKVYANQINGKSVIRFTRVSQTSGSVYEVPNVDIRSVTMPAVTIFTVYKQGAQSGDQGVWGDDNGNWDRFYFSSWPSGNANNANNGGASLGPTNSAAIMPNAGIVGVLRLMTAVYDHGTANGSSIYFNGTQVGSSFTDNTDATAAQTDLRIGWDGDDNAFNGDIAEMIVYNRKLTACEIQTVNRYLSTKYGVTFSTVSITATGPTTFNQPGAATLTASVTGTAYQWLKDGSQISGATNRNYIATASGDYRVAVTNTCVDTSAAFTITANPPLAQPGNALSFDGTNDYVDLGSNASFNATNIKTMEAWVKFNSFATDQEILSHSITGNGIELLVYSNKLAFFCMNGSTGAGSNVSISTSLLKTGVWYHIAATWDGATKESMTLYVNGKAYGAANRVDLLNINTANPVITTPAYPFKIGNWSTVGTDRYFNGTIDEVRLWNVTRSQTDLQSNMYTDLTVPQTGLFAYYKLDQGTAGANNSLFPTAYDYSGNSLNGTLTNFALANNVSNWVESYALVAPIATTATNIGGWNFMANWNTPVSGTVTNYLLDVSTASDFSTYVTGYNGKSAGTGNSFNVTGLTKNTGYYFRVRADKTSVTGTGTFPPAQFVTTTNPLPVTWMSFNATPKNGQVQLQWVTAKEVNNDHFVVERSNDGADFTEIATVKGEVNSDVTSTYNTIDAAPVAGNNFYRIKQVDIDGTSSYSAIRTVKMGANGNNYVNVYPSPAHNLVNLQVNGDALNNTTAMIIDIDGRTRVQFTIVSGTQSVDVQSLSAGTYFIKLTDGSTYQFIKD</sequence>
<comment type="caution">
    <text evidence="5">The sequence shown here is derived from an EMBL/GenBank/DDBJ whole genome shotgun (WGS) entry which is preliminary data.</text>
</comment>
<dbReference type="Pfam" id="PF00041">
    <property type="entry name" value="fn3"/>
    <property type="match status" value="1"/>
</dbReference>